<feature type="domain" description="AB hydrolase-1" evidence="1">
    <location>
        <begin position="23"/>
        <end position="272"/>
    </location>
</feature>
<dbReference type="InterPro" id="IPR000073">
    <property type="entry name" value="AB_hydrolase_1"/>
</dbReference>
<proteinExistence type="predicted"/>
<gene>
    <name evidence="2" type="ORF">BDK89_2821</name>
</gene>
<evidence type="ECO:0000313" key="2">
    <source>
        <dbReference type="EMBL" id="TDT17213.1"/>
    </source>
</evidence>
<name>A0A4R7I3Q2_9ACTN</name>
<dbReference type="PANTHER" id="PTHR43433">
    <property type="entry name" value="HYDROLASE, ALPHA/BETA FOLD FAMILY PROTEIN"/>
    <property type="match status" value="1"/>
</dbReference>
<reference evidence="2 3" key="1">
    <citation type="submission" date="2019-03" db="EMBL/GenBank/DDBJ databases">
        <title>Sequencing the genomes of 1000 actinobacteria strains.</title>
        <authorList>
            <person name="Klenk H.-P."/>
        </authorList>
    </citation>
    <scope>NUCLEOTIDE SEQUENCE [LARGE SCALE GENOMIC DNA]</scope>
    <source>
        <strain evidence="2 3">DSM 18936</strain>
    </source>
</reference>
<dbReference type="GO" id="GO:0004806">
    <property type="term" value="F:triacylglycerol lipase activity"/>
    <property type="evidence" value="ECO:0007669"/>
    <property type="project" value="TreeGrafter"/>
</dbReference>
<dbReference type="EMBL" id="SOAU01000001">
    <property type="protein sequence ID" value="TDT17213.1"/>
    <property type="molecule type" value="Genomic_DNA"/>
</dbReference>
<dbReference type="SUPFAM" id="SSF53474">
    <property type="entry name" value="alpha/beta-Hydrolases"/>
    <property type="match status" value="1"/>
</dbReference>
<keyword evidence="3" id="KW-1185">Reference proteome</keyword>
<dbReference type="PANTHER" id="PTHR43433:SF5">
    <property type="entry name" value="AB HYDROLASE-1 DOMAIN-CONTAINING PROTEIN"/>
    <property type="match status" value="1"/>
</dbReference>
<dbReference type="OrthoDB" id="8957634at2"/>
<dbReference type="AlphaFoldDB" id="A0A4R7I3Q2"/>
<comment type="caution">
    <text evidence="2">The sequence shown here is derived from an EMBL/GenBank/DDBJ whole genome shotgun (WGS) entry which is preliminary data.</text>
</comment>
<dbReference type="Proteomes" id="UP000294558">
    <property type="component" value="Unassembled WGS sequence"/>
</dbReference>
<evidence type="ECO:0000313" key="3">
    <source>
        <dbReference type="Proteomes" id="UP000294558"/>
    </source>
</evidence>
<accession>A0A4R7I3Q2</accession>
<evidence type="ECO:0000259" key="1">
    <source>
        <dbReference type="Pfam" id="PF00561"/>
    </source>
</evidence>
<dbReference type="InterPro" id="IPR050471">
    <property type="entry name" value="AB_hydrolase"/>
</dbReference>
<protein>
    <submittedName>
        <fullName evidence="2">Pimeloyl-ACP methyl ester carboxylesterase</fullName>
    </submittedName>
</protein>
<dbReference type="GO" id="GO:0046503">
    <property type="term" value="P:glycerolipid catabolic process"/>
    <property type="evidence" value="ECO:0007669"/>
    <property type="project" value="TreeGrafter"/>
</dbReference>
<sequence>MTRAQLDSGIELEYDTFGSPDDPALLLVMGFTAQMILWNEEFCEQLAASGRYVIRFDNRDCGLSTKLDGQHVDAAAVLGAAMAGEEIPPVPYTLSDMAADAIGLLDALGIDRAHVAGASMGGMIVQTMAIEHRDRLLSVTSIMSTVGDPEYGAAAPEAMAVLLSPPPAERDQVIERAASTRIWASKRYFDEAKAKEFAGVAYDRSFYPEGASRQLAAITASGDRSDGLRSVSTPMLVIHGLDDTLIAPSGGRRTAELVPNAHLLEVADMGHDVPPPLYGIIVGAMIGHQDSAVHPSAAAPLEAAS</sequence>
<dbReference type="Pfam" id="PF00561">
    <property type="entry name" value="Abhydrolase_1"/>
    <property type="match status" value="1"/>
</dbReference>
<dbReference type="InterPro" id="IPR029058">
    <property type="entry name" value="AB_hydrolase_fold"/>
</dbReference>
<dbReference type="RefSeq" id="WP_133869514.1">
    <property type="nucleotide sequence ID" value="NZ_SOAU01000001.1"/>
</dbReference>
<organism evidence="2 3">
    <name type="scientific">Ilumatobacter fluminis</name>
    <dbReference type="NCBI Taxonomy" id="467091"/>
    <lineage>
        <taxon>Bacteria</taxon>
        <taxon>Bacillati</taxon>
        <taxon>Actinomycetota</taxon>
        <taxon>Acidimicrobiia</taxon>
        <taxon>Acidimicrobiales</taxon>
        <taxon>Ilumatobacteraceae</taxon>
        <taxon>Ilumatobacter</taxon>
    </lineage>
</organism>
<dbReference type="Gene3D" id="3.40.50.1820">
    <property type="entry name" value="alpha/beta hydrolase"/>
    <property type="match status" value="1"/>
</dbReference>